<sequence>MRMESWINPFFAVSSIRLMNLLGLILVHRLYVEATSTKERILPLSLQMDFAPPTEAAHISGKERAFVPQINLNHGTYHSNVYLMDSISLSLQGSGTTICHTSSLTKSETVNDPDPENHGNENENSTPFIFVFSNSTISMSQISLDCGWRGTSVGRISSSRLTIDNCPIISNAESSPFVIHNERDDFGSSIFFVDCCHKSIEKSSLLALVSLTPSHTTHSCHTDTDQEVPPTLVSCSGLSLSDTHLVLGSGPLVAFSSSTEQNTGFWNNLETVLMKSRLVNMTSDEDKGALEGWRRSQKILGSSVTQSTNHLSGTTCIDMNLGGSLLCSNTSFSHCQSSLEPEMIRDTDDRNIRRCTFLSMTSSEFGAAIYHALRIRPLIVSECSFSKCSAEGGGGSIGFHQLSDGHTPITISSSLFVDCSAQAGGAVDLMGASICTMDKVVFLNNNASLYGGGLAVSTTDQLTLSNCVFEKCDTDVSWASYGGGGVYLYNITSLSLDSVLFRRCSAKEGNDIHILSQVITIQTLLPNVTNCDSTSERPNVYLSFSFDNTLIPAVPDASTASLVMIDNTPSVDQTSSTIRMRVSNNVNGKMLVLVDNPNHERPNDDSPPAIARLLTFDFSTSTKSATQEVSFGDWEKLQYESEYCVIAASITNTRLTIPPSITLTTPNPPRIVQITCSLGSGTDHCWLQLKGRTLPIGRYTVKLVAVPELTFSVEFDGSKGGPNTLNMFSSRHSERLFGAGSKLTFSTKYEVASIRFEDDTEPFFLDPPRLFFTPVEQPRLISIGPVSFKNESTKDTILIPRLLI</sequence>
<accession>A0ABQ9X1J5</accession>
<keyword evidence="3" id="KW-1185">Reference proteome</keyword>
<dbReference type="InterPro" id="IPR011050">
    <property type="entry name" value="Pectin_lyase_fold/virulence"/>
</dbReference>
<evidence type="ECO:0000313" key="3">
    <source>
        <dbReference type="Proteomes" id="UP001281761"/>
    </source>
</evidence>
<gene>
    <name evidence="2" type="ORF">BLNAU_19859</name>
</gene>
<evidence type="ECO:0000256" key="1">
    <source>
        <dbReference type="SAM" id="MobiDB-lite"/>
    </source>
</evidence>
<protein>
    <submittedName>
        <fullName evidence="2">Uncharacterized protein</fullName>
    </submittedName>
</protein>
<feature type="region of interest" description="Disordered" evidence="1">
    <location>
        <begin position="104"/>
        <end position="124"/>
    </location>
</feature>
<dbReference type="EMBL" id="JARBJD010000268">
    <property type="protein sequence ID" value="KAK2945219.1"/>
    <property type="molecule type" value="Genomic_DNA"/>
</dbReference>
<dbReference type="Proteomes" id="UP001281761">
    <property type="component" value="Unassembled WGS sequence"/>
</dbReference>
<reference evidence="2 3" key="1">
    <citation type="journal article" date="2022" name="bioRxiv">
        <title>Genomics of Preaxostyla Flagellates Illuminates Evolutionary Transitions and the Path Towards Mitochondrial Loss.</title>
        <authorList>
            <person name="Novak L.V.F."/>
            <person name="Treitli S.C."/>
            <person name="Pyrih J."/>
            <person name="Halakuc P."/>
            <person name="Pipaliya S.V."/>
            <person name="Vacek V."/>
            <person name="Brzon O."/>
            <person name="Soukal P."/>
            <person name="Eme L."/>
            <person name="Dacks J.B."/>
            <person name="Karnkowska A."/>
            <person name="Elias M."/>
            <person name="Hampl V."/>
        </authorList>
    </citation>
    <scope>NUCLEOTIDE SEQUENCE [LARGE SCALE GENOMIC DNA]</scope>
    <source>
        <strain evidence="2">NAU3</strain>
        <tissue evidence="2">Gut</tissue>
    </source>
</reference>
<comment type="caution">
    <text evidence="2">The sequence shown here is derived from an EMBL/GenBank/DDBJ whole genome shotgun (WGS) entry which is preliminary data.</text>
</comment>
<proteinExistence type="predicted"/>
<evidence type="ECO:0000313" key="2">
    <source>
        <dbReference type="EMBL" id="KAK2945219.1"/>
    </source>
</evidence>
<organism evidence="2 3">
    <name type="scientific">Blattamonas nauphoetae</name>
    <dbReference type="NCBI Taxonomy" id="2049346"/>
    <lineage>
        <taxon>Eukaryota</taxon>
        <taxon>Metamonada</taxon>
        <taxon>Preaxostyla</taxon>
        <taxon>Oxymonadida</taxon>
        <taxon>Blattamonas</taxon>
    </lineage>
</organism>
<dbReference type="SUPFAM" id="SSF51126">
    <property type="entry name" value="Pectin lyase-like"/>
    <property type="match status" value="1"/>
</dbReference>
<name>A0ABQ9X1J5_9EUKA</name>